<evidence type="ECO:0000259" key="1">
    <source>
        <dbReference type="Pfam" id="PF02602"/>
    </source>
</evidence>
<dbReference type="InterPro" id="IPR003754">
    <property type="entry name" value="4pyrrol_synth_uPrphyn_synth"/>
</dbReference>
<evidence type="ECO:0000313" key="3">
    <source>
        <dbReference type="Proteomes" id="UP001597041"/>
    </source>
</evidence>
<keyword evidence="3" id="KW-1185">Reference proteome</keyword>
<sequence length="263" mass="29218">MNGLNGKKVAVAATRQAEAIDTMIRKQGGNTIQLPIQGAYQLNDSICEHDVKTLVENTFDLIILTTGIGAETLEQSAQNLHIHHSFIDKLKSSKLAIRGSKTTKWLKQHQLTPSILSADGTMENLLELLPPAKQGEGKQVYLQTYNEDDAYLKRSLEQLGYDVYLSKPYSYKEPAQQVLSTLKETIILQHVDAVVFTSKTQVRNLFMKNDKEELAAAFNQRVLAAAIGKVTAAELEKNGVDNVFQPMKPKMGAMVVELNKQFS</sequence>
<dbReference type="RefSeq" id="WP_379593995.1">
    <property type="nucleotide sequence ID" value="NZ_JBHTKK010000029.1"/>
</dbReference>
<dbReference type="InterPro" id="IPR039793">
    <property type="entry name" value="UROS/Hem4"/>
</dbReference>
<dbReference type="GO" id="GO:0004852">
    <property type="term" value="F:uroporphyrinogen-III synthase activity"/>
    <property type="evidence" value="ECO:0007669"/>
    <property type="project" value="UniProtKB-EC"/>
</dbReference>
<dbReference type="Proteomes" id="UP001597041">
    <property type="component" value="Unassembled WGS sequence"/>
</dbReference>
<evidence type="ECO:0000313" key="2">
    <source>
        <dbReference type="EMBL" id="MFD1067837.1"/>
    </source>
</evidence>
<proteinExistence type="predicted"/>
<comment type="caution">
    <text evidence="2">The sequence shown here is derived from an EMBL/GenBank/DDBJ whole genome shotgun (WGS) entry which is preliminary data.</text>
</comment>
<dbReference type="PANTHER" id="PTHR40082:SF1">
    <property type="entry name" value="BLR5956 PROTEIN"/>
    <property type="match status" value="1"/>
</dbReference>
<dbReference type="PANTHER" id="PTHR40082">
    <property type="entry name" value="BLR5956 PROTEIN"/>
    <property type="match status" value="1"/>
</dbReference>
<gene>
    <name evidence="2" type="ORF">ACFQ19_17655</name>
</gene>
<dbReference type="Gene3D" id="3.40.50.10090">
    <property type="match status" value="2"/>
</dbReference>
<dbReference type="NCBIfam" id="NF004584">
    <property type="entry name" value="PRK05928.2-1"/>
    <property type="match status" value="1"/>
</dbReference>
<feature type="domain" description="Tetrapyrrole biosynthesis uroporphyrinogen III synthase" evidence="1">
    <location>
        <begin position="21"/>
        <end position="255"/>
    </location>
</feature>
<keyword evidence="2" id="KW-0456">Lyase</keyword>
<name>A0ABW3NJ82_9BACI</name>
<dbReference type="EC" id="4.2.1.75" evidence="2"/>
<organism evidence="2 3">
    <name type="scientific">Oceanobacillus locisalsi</name>
    <dbReference type="NCBI Taxonomy" id="546107"/>
    <lineage>
        <taxon>Bacteria</taxon>
        <taxon>Bacillati</taxon>
        <taxon>Bacillota</taxon>
        <taxon>Bacilli</taxon>
        <taxon>Bacillales</taxon>
        <taxon>Bacillaceae</taxon>
        <taxon>Oceanobacillus</taxon>
    </lineage>
</organism>
<dbReference type="CDD" id="cd06578">
    <property type="entry name" value="HemD"/>
    <property type="match status" value="1"/>
</dbReference>
<dbReference type="InterPro" id="IPR036108">
    <property type="entry name" value="4pyrrol_syn_uPrphyn_synt_sf"/>
</dbReference>
<protein>
    <submittedName>
        <fullName evidence="2">Uroporphyrinogen-III synthase</fullName>
        <ecNumber evidence="2">4.2.1.75</ecNumber>
    </submittedName>
</protein>
<dbReference type="Pfam" id="PF02602">
    <property type="entry name" value="HEM4"/>
    <property type="match status" value="1"/>
</dbReference>
<accession>A0ABW3NJ82</accession>
<dbReference type="SUPFAM" id="SSF69618">
    <property type="entry name" value="HemD-like"/>
    <property type="match status" value="1"/>
</dbReference>
<dbReference type="EMBL" id="JBHTKK010000029">
    <property type="protein sequence ID" value="MFD1067837.1"/>
    <property type="molecule type" value="Genomic_DNA"/>
</dbReference>
<reference evidence="3" key="1">
    <citation type="journal article" date="2019" name="Int. J. Syst. Evol. Microbiol.">
        <title>The Global Catalogue of Microorganisms (GCM) 10K type strain sequencing project: providing services to taxonomists for standard genome sequencing and annotation.</title>
        <authorList>
            <consortium name="The Broad Institute Genomics Platform"/>
            <consortium name="The Broad Institute Genome Sequencing Center for Infectious Disease"/>
            <person name="Wu L."/>
            <person name="Ma J."/>
        </authorList>
    </citation>
    <scope>NUCLEOTIDE SEQUENCE [LARGE SCALE GENOMIC DNA]</scope>
    <source>
        <strain evidence="3">CCUG 56608</strain>
    </source>
</reference>